<dbReference type="EMBL" id="JAUUTY010000002">
    <property type="protein sequence ID" value="KAK1679045.1"/>
    <property type="molecule type" value="Genomic_DNA"/>
</dbReference>
<dbReference type="Gene3D" id="1.20.1280.50">
    <property type="match status" value="1"/>
</dbReference>
<dbReference type="SUPFAM" id="SSF81383">
    <property type="entry name" value="F-box domain"/>
    <property type="match status" value="1"/>
</dbReference>
<feature type="domain" description="F-box" evidence="1">
    <location>
        <begin position="16"/>
        <end position="64"/>
    </location>
</feature>
<dbReference type="InterPro" id="IPR055411">
    <property type="entry name" value="LRR_FXL15/At3g58940/PEG3-like"/>
</dbReference>
<keyword evidence="3" id="KW-1185">Reference proteome</keyword>
<dbReference type="Gene3D" id="3.80.10.10">
    <property type="entry name" value="Ribonuclease Inhibitor"/>
    <property type="match status" value="1"/>
</dbReference>
<gene>
    <name evidence="2" type="ORF">QYE76_039893</name>
</gene>
<dbReference type="InterPro" id="IPR036047">
    <property type="entry name" value="F-box-like_dom_sf"/>
</dbReference>
<dbReference type="SUPFAM" id="SSF52047">
    <property type="entry name" value="RNI-like"/>
    <property type="match status" value="1"/>
</dbReference>
<dbReference type="PROSITE" id="PS50181">
    <property type="entry name" value="FBOX"/>
    <property type="match status" value="1"/>
</dbReference>
<accession>A0AAD8TAR3</accession>
<proteinExistence type="predicted"/>
<evidence type="ECO:0000313" key="3">
    <source>
        <dbReference type="Proteomes" id="UP001231189"/>
    </source>
</evidence>
<dbReference type="PANTHER" id="PTHR31900:SF30">
    <property type="entry name" value="SUPERFAMILY PROTEIN, PUTATIVE-RELATED"/>
    <property type="match status" value="1"/>
</dbReference>
<dbReference type="Pfam" id="PF24758">
    <property type="entry name" value="LRR_At5g56370"/>
    <property type="match status" value="1"/>
</dbReference>
<reference evidence="2" key="1">
    <citation type="submission" date="2023-07" db="EMBL/GenBank/DDBJ databases">
        <title>A chromosome-level genome assembly of Lolium multiflorum.</title>
        <authorList>
            <person name="Chen Y."/>
            <person name="Copetti D."/>
            <person name="Kolliker R."/>
            <person name="Studer B."/>
        </authorList>
    </citation>
    <scope>NUCLEOTIDE SEQUENCE</scope>
    <source>
        <strain evidence="2">02402/16</strain>
        <tissue evidence="2">Leaf</tissue>
    </source>
</reference>
<name>A0AAD8TAR3_LOLMU</name>
<dbReference type="Proteomes" id="UP001231189">
    <property type="component" value="Unassembled WGS sequence"/>
</dbReference>
<sequence length="506" mass="57735">MESPSLSPSLSPSRARDRISGLPDDVLGHILSFLPNDEAGRAAVLCRRWCDVFGHVHTISFEEREGERNDDWYTYYLEATERRSCSTAIDRISAALLCRRRCAGGHVPLRTFRFAFDKFMDGLDTIQVDQWLSYVLEYARQELNLDLRFVIEPICHHDRYSGAAVDDNAGSDSDDDETGLYRLPRRLFSCAALKTLCLSHCLLKLPEAIHLPCLETLRLTNIRHDSGRSVQRLVSSCPRLDDLTLEAFHHLRTLTVLHRRLCRFALRCCHSAKSIQIDASELRSIEFRGYLPRESLVTLHGLPASRGITSCTLALCTPVSKSPAKLKAFRRFLWSFAASKRLHLHHQRLHTKCLTADGLPLFFHMTHLVLQGRVHRREFIGAVRGMLEQTPNLEVLSLHMAEEKERLWERVESGCLGKAGDAAMVMVPDGWGFSKTPCLRLRVREINMEHYEGNETQRTLARLLFANAIVLERVRVVFAGKCFAVQARLEEEIESWAKDGSERIFM</sequence>
<evidence type="ECO:0000259" key="1">
    <source>
        <dbReference type="PROSITE" id="PS50181"/>
    </source>
</evidence>
<dbReference type="Pfam" id="PF00646">
    <property type="entry name" value="F-box"/>
    <property type="match status" value="1"/>
</dbReference>
<dbReference type="InterPro" id="IPR050232">
    <property type="entry name" value="FBL13/AtMIF1-like"/>
</dbReference>
<dbReference type="InterPro" id="IPR001810">
    <property type="entry name" value="F-box_dom"/>
</dbReference>
<dbReference type="AlphaFoldDB" id="A0AAD8TAR3"/>
<dbReference type="InterPro" id="IPR032675">
    <property type="entry name" value="LRR_dom_sf"/>
</dbReference>
<organism evidence="2 3">
    <name type="scientific">Lolium multiflorum</name>
    <name type="common">Italian ryegrass</name>
    <name type="synonym">Lolium perenne subsp. multiflorum</name>
    <dbReference type="NCBI Taxonomy" id="4521"/>
    <lineage>
        <taxon>Eukaryota</taxon>
        <taxon>Viridiplantae</taxon>
        <taxon>Streptophyta</taxon>
        <taxon>Embryophyta</taxon>
        <taxon>Tracheophyta</taxon>
        <taxon>Spermatophyta</taxon>
        <taxon>Magnoliopsida</taxon>
        <taxon>Liliopsida</taxon>
        <taxon>Poales</taxon>
        <taxon>Poaceae</taxon>
        <taxon>BOP clade</taxon>
        <taxon>Pooideae</taxon>
        <taxon>Poodae</taxon>
        <taxon>Poeae</taxon>
        <taxon>Poeae Chloroplast Group 2 (Poeae type)</taxon>
        <taxon>Loliodinae</taxon>
        <taxon>Loliinae</taxon>
        <taxon>Lolium</taxon>
    </lineage>
</organism>
<comment type="caution">
    <text evidence="2">The sequence shown here is derived from an EMBL/GenBank/DDBJ whole genome shotgun (WGS) entry which is preliminary data.</text>
</comment>
<dbReference type="PANTHER" id="PTHR31900">
    <property type="entry name" value="F-BOX/RNI SUPERFAMILY PROTEIN-RELATED"/>
    <property type="match status" value="1"/>
</dbReference>
<evidence type="ECO:0000313" key="2">
    <source>
        <dbReference type="EMBL" id="KAK1679045.1"/>
    </source>
</evidence>
<protein>
    <recommendedName>
        <fullName evidence="1">F-box domain-containing protein</fullName>
    </recommendedName>
</protein>